<dbReference type="Gene3D" id="3.30.450.30">
    <property type="entry name" value="Dynein light chain 2a, cytoplasmic"/>
    <property type="match status" value="1"/>
</dbReference>
<dbReference type="InterPro" id="IPR001650">
    <property type="entry name" value="Helicase_C-like"/>
</dbReference>
<evidence type="ECO:0000256" key="5">
    <source>
        <dbReference type="ARBA" id="ARBA00022884"/>
    </source>
</evidence>
<sequence length="527" mass="56097">MGDLSVVEDTLKRISSHKGILGSVIINGDGIPIRSTFNAAETQQYAAHVSCLAAKIRAAVRSLDRGGDAADELHVVRVRSRRHEILIAPNYERGQDLDKYDVEDGVPEEEPQPKAKAGKGAPVLPWMRLPVNIEPGAGMPLESVKGLDARLLASLHACGYTELFPVQAAAWRETAGGRSAAHDLCICAPTGSGKTLAYALPIVAALAGRLVPRLRALVVLPTRDLAAQGTVDILVATPGRLMAHLRGTPGIGLEHLRFLVVDEMDRLLRQSYQNWLPHVVEATTRPQAASADPITACSSGRGRVVKVVASATLTRDPAKIERLALHCPRYLALTAADHRYALPRELHEYKVVCAGADKPLVALVLLQALAAERVIVFTASIESTQRLGRLLQALPGVAPPAAAFSSAEGPAARAAALSAFQSGAARVLVASDALTRGMDVAGVGAVINYDAPTFAKTYVHRAGRTARAGQHGRVFTLLRPEDVRHFKGLLRKVDNAYVKDYKLPSAALTSLRPQVDAALASVLPAAQ</sequence>
<dbReference type="EMBL" id="JALJOU010000104">
    <property type="protein sequence ID" value="KAK9821304.1"/>
    <property type="molecule type" value="Genomic_DNA"/>
</dbReference>
<keyword evidence="3 6" id="KW-0378">Hydrolase</keyword>
<comment type="catalytic activity">
    <reaction evidence="6">
        <text>ATP + H2O = ADP + phosphate + H(+)</text>
        <dbReference type="Rhea" id="RHEA:13065"/>
        <dbReference type="ChEBI" id="CHEBI:15377"/>
        <dbReference type="ChEBI" id="CHEBI:15378"/>
        <dbReference type="ChEBI" id="CHEBI:30616"/>
        <dbReference type="ChEBI" id="CHEBI:43474"/>
        <dbReference type="ChEBI" id="CHEBI:456216"/>
        <dbReference type="EC" id="3.6.4.13"/>
    </reaction>
</comment>
<evidence type="ECO:0000259" key="8">
    <source>
        <dbReference type="PROSITE" id="PS51194"/>
    </source>
</evidence>
<keyword evidence="5 6" id="KW-0694">RNA-binding</keyword>
<evidence type="ECO:0000256" key="2">
    <source>
        <dbReference type="ARBA" id="ARBA00022741"/>
    </source>
</evidence>
<feature type="domain" description="Helicase C-terminal" evidence="8">
    <location>
        <begin position="364"/>
        <end position="509"/>
    </location>
</feature>
<evidence type="ECO:0000313" key="10">
    <source>
        <dbReference type="Proteomes" id="UP001445335"/>
    </source>
</evidence>
<keyword evidence="4 6" id="KW-0067">ATP-binding</keyword>
<dbReference type="SUPFAM" id="SSF52540">
    <property type="entry name" value="P-loop containing nucleoside triphosphate hydrolases"/>
    <property type="match status" value="1"/>
</dbReference>
<reference evidence="9 10" key="1">
    <citation type="journal article" date="2024" name="Nat. Commun.">
        <title>Phylogenomics reveals the evolutionary origins of lichenization in chlorophyte algae.</title>
        <authorList>
            <person name="Puginier C."/>
            <person name="Libourel C."/>
            <person name="Otte J."/>
            <person name="Skaloud P."/>
            <person name="Haon M."/>
            <person name="Grisel S."/>
            <person name="Petersen M."/>
            <person name="Berrin J.G."/>
            <person name="Delaux P.M."/>
            <person name="Dal Grande F."/>
            <person name="Keller J."/>
        </authorList>
    </citation>
    <scope>NUCLEOTIDE SEQUENCE [LARGE SCALE GENOMIC DNA]</scope>
    <source>
        <strain evidence="9 10">SAG 245.80</strain>
    </source>
</reference>
<proteinExistence type="inferred from homology"/>
<keyword evidence="6" id="KW-0347">Helicase</keyword>
<dbReference type="InterPro" id="IPR027417">
    <property type="entry name" value="P-loop_NTPase"/>
</dbReference>
<dbReference type="PROSITE" id="PS51194">
    <property type="entry name" value="HELICASE_CTER"/>
    <property type="match status" value="1"/>
</dbReference>
<dbReference type="SUPFAM" id="SSF103196">
    <property type="entry name" value="Roadblock/LC7 domain"/>
    <property type="match status" value="1"/>
</dbReference>
<protein>
    <recommendedName>
        <fullName evidence="6">ATP-dependent RNA helicase</fullName>
        <ecNumber evidence="6">3.6.4.13</ecNumber>
    </recommendedName>
</protein>
<dbReference type="GO" id="GO:0003723">
    <property type="term" value="F:RNA binding"/>
    <property type="evidence" value="ECO:0007669"/>
    <property type="project" value="UniProtKB-UniRule"/>
</dbReference>
<organism evidence="9 10">
    <name type="scientific">Elliptochloris bilobata</name>
    <dbReference type="NCBI Taxonomy" id="381761"/>
    <lineage>
        <taxon>Eukaryota</taxon>
        <taxon>Viridiplantae</taxon>
        <taxon>Chlorophyta</taxon>
        <taxon>core chlorophytes</taxon>
        <taxon>Trebouxiophyceae</taxon>
        <taxon>Trebouxiophyceae incertae sedis</taxon>
        <taxon>Elliptochloris clade</taxon>
        <taxon>Elliptochloris</taxon>
    </lineage>
</organism>
<dbReference type="SMART" id="SM00960">
    <property type="entry name" value="Robl_LC7"/>
    <property type="match status" value="1"/>
</dbReference>
<dbReference type="Pfam" id="PF03259">
    <property type="entry name" value="Robl_LC7"/>
    <property type="match status" value="1"/>
</dbReference>
<dbReference type="SMART" id="SM00487">
    <property type="entry name" value="DEXDc"/>
    <property type="match status" value="1"/>
</dbReference>
<comment type="similarity">
    <text evidence="6">Belongs to the DEAD box helicase family.</text>
</comment>
<name>A0AAW1QIL7_9CHLO</name>
<dbReference type="Pfam" id="PF00271">
    <property type="entry name" value="Helicase_C"/>
    <property type="match status" value="1"/>
</dbReference>
<keyword evidence="2 6" id="KW-0547">Nucleotide-binding</keyword>
<dbReference type="SMART" id="SM00490">
    <property type="entry name" value="HELICc"/>
    <property type="match status" value="1"/>
</dbReference>
<dbReference type="Pfam" id="PF00270">
    <property type="entry name" value="DEAD"/>
    <property type="match status" value="2"/>
</dbReference>
<comment type="caution">
    <text evidence="9">The sequence shown here is derived from an EMBL/GenBank/DDBJ whole genome shotgun (WGS) entry which is preliminary data.</text>
</comment>
<accession>A0AAW1QIL7</accession>
<dbReference type="PANTHER" id="PTHR24031">
    <property type="entry name" value="RNA HELICASE"/>
    <property type="match status" value="1"/>
</dbReference>
<gene>
    <name evidence="9" type="ORF">WJX81_005661</name>
</gene>
<dbReference type="InterPro" id="IPR004942">
    <property type="entry name" value="Roadblock/LAMTOR2_dom"/>
</dbReference>
<dbReference type="AlphaFoldDB" id="A0AAW1QIL7"/>
<dbReference type="EC" id="3.6.4.13" evidence="6"/>
<evidence type="ECO:0000259" key="7">
    <source>
        <dbReference type="PROSITE" id="PS51192"/>
    </source>
</evidence>
<dbReference type="GO" id="GO:0003724">
    <property type="term" value="F:RNA helicase activity"/>
    <property type="evidence" value="ECO:0007669"/>
    <property type="project" value="UniProtKB-EC"/>
</dbReference>
<dbReference type="InterPro" id="IPR011545">
    <property type="entry name" value="DEAD/DEAH_box_helicase_dom"/>
</dbReference>
<dbReference type="InterPro" id="IPR014001">
    <property type="entry name" value="Helicase_ATP-bd"/>
</dbReference>
<comment type="domain">
    <text evidence="6">The Q motif is unique to and characteristic of the DEAD box family of RNA helicases and controls ATP binding and hydrolysis.</text>
</comment>
<dbReference type="GO" id="GO:0005524">
    <property type="term" value="F:ATP binding"/>
    <property type="evidence" value="ECO:0007669"/>
    <property type="project" value="UniProtKB-UniRule"/>
</dbReference>
<keyword evidence="10" id="KW-1185">Reference proteome</keyword>
<comment type="similarity">
    <text evidence="1">Belongs to the GAMAD family.</text>
</comment>
<dbReference type="CDD" id="cd18787">
    <property type="entry name" value="SF2_C_DEAD"/>
    <property type="match status" value="1"/>
</dbReference>
<evidence type="ECO:0000256" key="4">
    <source>
        <dbReference type="ARBA" id="ARBA00022840"/>
    </source>
</evidence>
<evidence type="ECO:0000256" key="6">
    <source>
        <dbReference type="RuleBase" id="RU365068"/>
    </source>
</evidence>
<dbReference type="GO" id="GO:0016787">
    <property type="term" value="F:hydrolase activity"/>
    <property type="evidence" value="ECO:0007669"/>
    <property type="project" value="UniProtKB-KW"/>
</dbReference>
<comment type="function">
    <text evidence="6">RNA helicase.</text>
</comment>
<evidence type="ECO:0000256" key="1">
    <source>
        <dbReference type="ARBA" id="ARBA00007191"/>
    </source>
</evidence>
<dbReference type="Gene3D" id="3.40.50.300">
    <property type="entry name" value="P-loop containing nucleotide triphosphate hydrolases"/>
    <property type="match status" value="3"/>
</dbReference>
<feature type="domain" description="Helicase ATP-binding" evidence="7">
    <location>
        <begin position="175"/>
        <end position="331"/>
    </location>
</feature>
<evidence type="ECO:0000313" key="9">
    <source>
        <dbReference type="EMBL" id="KAK9821304.1"/>
    </source>
</evidence>
<evidence type="ECO:0000256" key="3">
    <source>
        <dbReference type="ARBA" id="ARBA00022801"/>
    </source>
</evidence>
<dbReference type="PROSITE" id="PS51192">
    <property type="entry name" value="HELICASE_ATP_BIND_1"/>
    <property type="match status" value="1"/>
</dbReference>
<dbReference type="Proteomes" id="UP001445335">
    <property type="component" value="Unassembled WGS sequence"/>
</dbReference>